<dbReference type="PANTHER" id="PTHR46613:SF1">
    <property type="entry name" value="RADIAL SPOKE HEAD 10 HOMOLOG B-RELATED"/>
    <property type="match status" value="1"/>
</dbReference>
<keyword evidence="9" id="KW-1185">Reference proteome</keyword>
<dbReference type="PANTHER" id="PTHR46613">
    <property type="entry name" value="RADIAL SPOKE HEAD 10 HOMOLOG B-RELATED"/>
    <property type="match status" value="1"/>
</dbReference>
<evidence type="ECO:0000313" key="10">
    <source>
        <dbReference type="RefSeq" id="XP_015601833.2"/>
    </source>
</evidence>
<dbReference type="GO" id="GO:0031514">
    <property type="term" value="C:motile cilium"/>
    <property type="evidence" value="ECO:0007669"/>
    <property type="project" value="UniProtKB-SubCell"/>
</dbReference>
<comment type="subcellular location">
    <subcellularLocation>
        <location evidence="1">Cell projection</location>
        <location evidence="1">Cilium</location>
        <location evidence="1">Flagellum</location>
    </subcellularLocation>
    <subcellularLocation>
        <location evidence="2">Cytoplasm</location>
        <location evidence="2">Cytoskeleton</location>
        <location evidence="2">Cilium axoneme</location>
    </subcellularLocation>
</comment>
<keyword evidence="7" id="KW-0206">Cytoskeleton</keyword>
<accession>A0AAJ7C4L3</accession>
<keyword evidence="6" id="KW-0969">Cilium</keyword>
<keyword evidence="5" id="KW-0282">Flagellum</keyword>
<evidence type="ECO:0000256" key="6">
    <source>
        <dbReference type="ARBA" id="ARBA00023069"/>
    </source>
</evidence>
<dbReference type="InterPro" id="IPR003409">
    <property type="entry name" value="MORN"/>
</dbReference>
<evidence type="ECO:0000256" key="7">
    <source>
        <dbReference type="ARBA" id="ARBA00023212"/>
    </source>
</evidence>
<dbReference type="Proteomes" id="UP000694920">
    <property type="component" value="Unplaced"/>
</dbReference>
<dbReference type="KEGG" id="ccin:107270912"/>
<evidence type="ECO:0000256" key="1">
    <source>
        <dbReference type="ARBA" id="ARBA00004230"/>
    </source>
</evidence>
<name>A0AAJ7C4L3_CEPCN</name>
<proteinExistence type="predicted"/>
<keyword evidence="4" id="KW-0677">Repeat</keyword>
<dbReference type="SUPFAM" id="SSF82185">
    <property type="entry name" value="Histone H3 K4-specific methyltransferase SET7/9 N-terminal domain"/>
    <property type="match status" value="3"/>
</dbReference>
<sequence>MKKFKDSLLSIDEESDKEDNEHFDDDFMDNESVYTEILAETRRAYKTQDEFTYTIFDQICKYFTKDWSSTARKTVIPRNPFVSTQKFGNSRQRLSNNSSNQLYETAEKPPWALILPDESVDICFRNKNRYRGRLSRKMMEGNGVYQWQHGTGYKGTFEENNIRGKGYLEWKNDAWYEGEFYNGYRHGRGTMVYRDYHILYIGQWYMGQKHENGYCRYGEDNSYEGEWNMGRKHGVGLRIYPSGAKYIGLWKNDCRDGLGTMTWPNGDIYRGEWKAGAMHGHGQYTWNGFFNKTLSWPQEASYIGHWIDGKRDGKGLLQLNSVGGARFSGEWKNDLKDGDGIIIGNNGELTEGNPLFENNILVGSIPESQTYLLNEENVETAQNFEDKELNVTEFEPLPKIYRTPRTTTAMKPEQWPSIWFHLYQLLDPTGMESRSDTSIISGKCYDCNNTSCTCLRTSSSTKVSSTHAASPILVINSSTHKTAGNESIDNAVVNDSIPKIETKSDILDLSDYYFEGIWVYNCFTQYVTQLRVIYKRYSEIFCDNTSKSSLSMTRLCLWQFWRDCGIHNKGMSLVEIDEHLALNKSILIHETYYPFERIEFWQFLHALLEVSWHLYTKPGNIESRNTQGRVASGFKKFLKNDILPNMEKRTAGTLSNINKDLLPLFSVYQLYQDVGEPHTAQDLLCVTCIMKGLPDPKPYPLWSSLSDDLTPEQFLDGFNAITIGERISYIPKKQPFNKPTMITNQPKEATDKLSNTLYAFRKLGAKKMTQILADVCPAIKDKDTGMIINMEYKITFLEFYEIIIQAAMAVLREKKKAAERAAAAAIAAEMRLQEPEEAVHSFVQIYSSKRVKTKKKS</sequence>
<protein>
    <submittedName>
        <fullName evidence="10">Uncharacterized protein LOC107270912 isoform X1</fullName>
    </submittedName>
</protein>
<dbReference type="GO" id="GO:0005930">
    <property type="term" value="C:axoneme"/>
    <property type="evidence" value="ECO:0007669"/>
    <property type="project" value="UniProtKB-SubCell"/>
</dbReference>
<keyword evidence="3" id="KW-0963">Cytoplasm</keyword>
<evidence type="ECO:0000256" key="3">
    <source>
        <dbReference type="ARBA" id="ARBA00022490"/>
    </source>
</evidence>
<dbReference type="Gene3D" id="2.20.110.10">
    <property type="entry name" value="Histone H3 K4-specific methyltransferase SET7/9 N-terminal domain"/>
    <property type="match status" value="4"/>
</dbReference>
<keyword evidence="8" id="KW-0966">Cell projection</keyword>
<dbReference type="SMART" id="SM00698">
    <property type="entry name" value="MORN"/>
    <property type="match status" value="9"/>
</dbReference>
<dbReference type="Pfam" id="PF02493">
    <property type="entry name" value="MORN"/>
    <property type="match status" value="9"/>
</dbReference>
<organism evidence="9 10">
    <name type="scientific">Cephus cinctus</name>
    <name type="common">Wheat stem sawfly</name>
    <dbReference type="NCBI Taxonomy" id="211228"/>
    <lineage>
        <taxon>Eukaryota</taxon>
        <taxon>Metazoa</taxon>
        <taxon>Ecdysozoa</taxon>
        <taxon>Arthropoda</taxon>
        <taxon>Hexapoda</taxon>
        <taxon>Insecta</taxon>
        <taxon>Pterygota</taxon>
        <taxon>Neoptera</taxon>
        <taxon>Endopterygota</taxon>
        <taxon>Hymenoptera</taxon>
        <taxon>Cephoidea</taxon>
        <taxon>Cephidae</taxon>
        <taxon>Cephus</taxon>
    </lineage>
</organism>
<evidence type="ECO:0000256" key="8">
    <source>
        <dbReference type="ARBA" id="ARBA00023273"/>
    </source>
</evidence>
<evidence type="ECO:0000256" key="4">
    <source>
        <dbReference type="ARBA" id="ARBA00022737"/>
    </source>
</evidence>
<dbReference type="AlphaFoldDB" id="A0AAJ7C4L3"/>
<evidence type="ECO:0000313" key="9">
    <source>
        <dbReference type="Proteomes" id="UP000694920"/>
    </source>
</evidence>
<dbReference type="RefSeq" id="XP_015601833.2">
    <property type="nucleotide sequence ID" value="XM_015746347.2"/>
</dbReference>
<reference evidence="10" key="1">
    <citation type="submission" date="2025-08" db="UniProtKB">
        <authorList>
            <consortium name="RefSeq"/>
        </authorList>
    </citation>
    <scope>IDENTIFICATION</scope>
</reference>
<gene>
    <name evidence="10" type="primary">LOC107270912</name>
</gene>
<evidence type="ECO:0000256" key="2">
    <source>
        <dbReference type="ARBA" id="ARBA00004430"/>
    </source>
</evidence>
<evidence type="ECO:0000256" key="5">
    <source>
        <dbReference type="ARBA" id="ARBA00022846"/>
    </source>
</evidence>
<dbReference type="GeneID" id="107270912"/>